<reference evidence="2 3" key="1">
    <citation type="submission" date="2019-05" db="EMBL/GenBank/DDBJ databases">
        <title>Another draft genome of Portunus trituberculatus and its Hox gene families provides insights of decapod evolution.</title>
        <authorList>
            <person name="Jeong J.-H."/>
            <person name="Song I."/>
            <person name="Kim S."/>
            <person name="Choi T."/>
            <person name="Kim D."/>
            <person name="Ryu S."/>
            <person name="Kim W."/>
        </authorList>
    </citation>
    <scope>NUCLEOTIDE SEQUENCE [LARGE SCALE GENOMIC DNA]</scope>
    <source>
        <tissue evidence="2">Muscle</tissue>
    </source>
</reference>
<sequence>MWFRVITEISKRRGREPPEAVEHRKSPARGSSRPTLNHLASFTLNT</sequence>
<dbReference type="AlphaFoldDB" id="A0A5B7K5Y6"/>
<name>A0A5B7K5Y6_PORTR</name>
<feature type="compositionally biased region" description="Polar residues" evidence="1">
    <location>
        <begin position="32"/>
        <end position="46"/>
    </location>
</feature>
<accession>A0A5B7K5Y6</accession>
<comment type="caution">
    <text evidence="2">The sequence shown here is derived from an EMBL/GenBank/DDBJ whole genome shotgun (WGS) entry which is preliminary data.</text>
</comment>
<organism evidence="2 3">
    <name type="scientific">Portunus trituberculatus</name>
    <name type="common">Swimming crab</name>
    <name type="synonym">Neptunus trituberculatus</name>
    <dbReference type="NCBI Taxonomy" id="210409"/>
    <lineage>
        <taxon>Eukaryota</taxon>
        <taxon>Metazoa</taxon>
        <taxon>Ecdysozoa</taxon>
        <taxon>Arthropoda</taxon>
        <taxon>Crustacea</taxon>
        <taxon>Multicrustacea</taxon>
        <taxon>Malacostraca</taxon>
        <taxon>Eumalacostraca</taxon>
        <taxon>Eucarida</taxon>
        <taxon>Decapoda</taxon>
        <taxon>Pleocyemata</taxon>
        <taxon>Brachyura</taxon>
        <taxon>Eubrachyura</taxon>
        <taxon>Portunoidea</taxon>
        <taxon>Portunidae</taxon>
        <taxon>Portuninae</taxon>
        <taxon>Portunus</taxon>
    </lineage>
</organism>
<dbReference type="Proteomes" id="UP000324222">
    <property type="component" value="Unassembled WGS sequence"/>
</dbReference>
<keyword evidence="3" id="KW-1185">Reference proteome</keyword>
<feature type="compositionally biased region" description="Basic and acidic residues" evidence="1">
    <location>
        <begin position="9"/>
        <end position="25"/>
    </location>
</feature>
<protein>
    <submittedName>
        <fullName evidence="2">Uncharacterized protein</fullName>
    </submittedName>
</protein>
<proteinExistence type="predicted"/>
<evidence type="ECO:0000313" key="2">
    <source>
        <dbReference type="EMBL" id="MPD01974.1"/>
    </source>
</evidence>
<dbReference type="EMBL" id="VSRR010129404">
    <property type="protein sequence ID" value="MPD01974.1"/>
    <property type="molecule type" value="Genomic_DNA"/>
</dbReference>
<evidence type="ECO:0000256" key="1">
    <source>
        <dbReference type="SAM" id="MobiDB-lite"/>
    </source>
</evidence>
<feature type="region of interest" description="Disordered" evidence="1">
    <location>
        <begin position="9"/>
        <end position="46"/>
    </location>
</feature>
<gene>
    <name evidence="2" type="ORF">E2C01_097526</name>
</gene>
<evidence type="ECO:0000313" key="3">
    <source>
        <dbReference type="Proteomes" id="UP000324222"/>
    </source>
</evidence>